<feature type="region of interest" description="Disordered" evidence="1">
    <location>
        <begin position="85"/>
        <end position="107"/>
    </location>
</feature>
<sequence>MRGVDGGDVVTGAPAVTAEGVDFPSGTTFAGVGLPDGVTVDPATGAVTVDPAVLAPGEHAVTIEVTYPDGSTDRVETTVVVDDAPVADPSDADTHTPVVPPVRGVDGGDVVTGAPAVTAEGVDFPSGTTFAGVGLPDGVTVDPATGAVTVDPAVLAPGEHAVTIEVTYPDGTSETVTTTVTVDPTGTTPPVTPPGSGDSSDGSSGSADTRCVAVGSSVGIPVLLLVPVALATTVNIPGLTPLVDDISTRIGELNTELQKSVGIYNPQISQAVRDFNARIGEHNTELQKSVGIYNPQISQAVRDFNARIGEHNTELQKSVGIYNPQISQAVRDFNAQLDSIKGAREALGVAGIIAAALLLTSALDAACGPGEGASSSTASSEGSSGS</sequence>
<dbReference type="InterPro" id="IPR044055">
    <property type="entry name" value="RibLong"/>
</dbReference>
<organism evidence="3 4">
    <name type="scientific">Corynebacterium mycetoides</name>
    <dbReference type="NCBI Taxonomy" id="38302"/>
    <lineage>
        <taxon>Bacteria</taxon>
        <taxon>Bacillati</taxon>
        <taxon>Actinomycetota</taxon>
        <taxon>Actinomycetes</taxon>
        <taxon>Mycobacteriales</taxon>
        <taxon>Corynebacteriaceae</taxon>
        <taxon>Corynebacterium</taxon>
    </lineage>
</organism>
<proteinExistence type="predicted"/>
<evidence type="ECO:0000313" key="4">
    <source>
        <dbReference type="Proteomes" id="UP000199350"/>
    </source>
</evidence>
<evidence type="ECO:0000259" key="2">
    <source>
        <dbReference type="Pfam" id="PF18957"/>
    </source>
</evidence>
<dbReference type="InterPro" id="IPR013783">
    <property type="entry name" value="Ig-like_fold"/>
</dbReference>
<name>A0A1G9NEV9_9CORY</name>
<dbReference type="AlphaFoldDB" id="A0A1G9NEV9"/>
<accession>A0A1G9NEV9</accession>
<dbReference type="Proteomes" id="UP000199350">
    <property type="component" value="Chromosome I"/>
</dbReference>
<keyword evidence="4" id="KW-1185">Reference proteome</keyword>
<feature type="region of interest" description="Disordered" evidence="1">
    <location>
        <begin position="173"/>
        <end position="209"/>
    </location>
</feature>
<gene>
    <name evidence="3" type="ORF">SAMN04488535_0990</name>
</gene>
<feature type="domain" description="Long Rib" evidence="2">
    <location>
        <begin position="10"/>
        <end position="81"/>
    </location>
</feature>
<dbReference type="STRING" id="38302.SAMN04488535_0990"/>
<protein>
    <submittedName>
        <fullName evidence="3">Rib/alpha/Esp surface antigen repeat-containing protein</fullName>
    </submittedName>
</protein>
<dbReference type="Gene3D" id="2.60.40.10">
    <property type="entry name" value="Immunoglobulins"/>
    <property type="match status" value="2"/>
</dbReference>
<evidence type="ECO:0000256" key="1">
    <source>
        <dbReference type="SAM" id="MobiDB-lite"/>
    </source>
</evidence>
<dbReference type="EMBL" id="LT629700">
    <property type="protein sequence ID" value="SDL84979.1"/>
    <property type="molecule type" value="Genomic_DNA"/>
</dbReference>
<reference evidence="4" key="1">
    <citation type="submission" date="2016-10" db="EMBL/GenBank/DDBJ databases">
        <authorList>
            <person name="Varghese N."/>
            <person name="Submissions S."/>
        </authorList>
    </citation>
    <scope>NUCLEOTIDE SEQUENCE [LARGE SCALE GENOMIC DNA]</scope>
    <source>
        <strain evidence="4">DSM 20632</strain>
    </source>
</reference>
<dbReference type="NCBIfam" id="NF038186">
    <property type="entry name" value="YPDG_rpt"/>
    <property type="match status" value="2"/>
</dbReference>
<feature type="compositionally biased region" description="Low complexity" evidence="1">
    <location>
        <begin position="173"/>
        <end position="206"/>
    </location>
</feature>
<feature type="domain" description="Long Rib" evidence="2">
    <location>
        <begin position="92"/>
        <end position="183"/>
    </location>
</feature>
<dbReference type="Pfam" id="PF18957">
    <property type="entry name" value="RibLong"/>
    <property type="match status" value="2"/>
</dbReference>
<dbReference type="GO" id="GO:0005975">
    <property type="term" value="P:carbohydrate metabolic process"/>
    <property type="evidence" value="ECO:0007669"/>
    <property type="project" value="UniProtKB-ARBA"/>
</dbReference>
<evidence type="ECO:0000313" key="3">
    <source>
        <dbReference type="EMBL" id="SDL84979.1"/>
    </source>
</evidence>